<dbReference type="Gene3D" id="3.30.530.20">
    <property type="match status" value="1"/>
</dbReference>
<dbReference type="SUPFAM" id="SSF55961">
    <property type="entry name" value="Bet v1-like"/>
    <property type="match status" value="1"/>
</dbReference>
<evidence type="ECO:0000313" key="1">
    <source>
        <dbReference type="EMBL" id="MBP2409329.1"/>
    </source>
</evidence>
<dbReference type="Proteomes" id="UP000698222">
    <property type="component" value="Unassembled WGS sequence"/>
</dbReference>
<accession>A0ABS4YKK2</accession>
<dbReference type="InterPro" id="IPR023393">
    <property type="entry name" value="START-like_dom_sf"/>
</dbReference>
<reference evidence="1 2" key="1">
    <citation type="submission" date="2021-03" db="EMBL/GenBank/DDBJ databases">
        <title>Sequencing the genomes of 1000 actinobacteria strains.</title>
        <authorList>
            <person name="Klenk H.-P."/>
        </authorList>
    </citation>
    <scope>NUCLEOTIDE SEQUENCE [LARGE SCALE GENOMIC DNA]</scope>
    <source>
        <strain evidence="1 2">DSM 14564</strain>
    </source>
</reference>
<comment type="caution">
    <text evidence="1">The sequence shown here is derived from an EMBL/GenBank/DDBJ whole genome shotgun (WGS) entry which is preliminary data.</text>
</comment>
<dbReference type="EMBL" id="JAGIOC010000001">
    <property type="protein sequence ID" value="MBP2409329.1"/>
    <property type="molecule type" value="Genomic_DNA"/>
</dbReference>
<sequence>MRTESTHSPVGLTRYAGWELDVRRAVPVGTPELWRRLLDDWLPQWLEVDSVPQMVGAPLRISDRVRGRVVGCHVGRRVRLDWTPPDLDHETMFEVTLLEDTGATVILLHQERLLDAAERQRLLDHWTVVLSELRI</sequence>
<organism evidence="1 2">
    <name type="scientific">Brachybacterium fresconis</name>
    <dbReference type="NCBI Taxonomy" id="173363"/>
    <lineage>
        <taxon>Bacteria</taxon>
        <taxon>Bacillati</taxon>
        <taxon>Actinomycetota</taxon>
        <taxon>Actinomycetes</taxon>
        <taxon>Micrococcales</taxon>
        <taxon>Dermabacteraceae</taxon>
        <taxon>Brachybacterium</taxon>
    </lineage>
</organism>
<evidence type="ECO:0000313" key="2">
    <source>
        <dbReference type="Proteomes" id="UP000698222"/>
    </source>
</evidence>
<dbReference type="RefSeq" id="WP_209891104.1">
    <property type="nucleotide sequence ID" value="NZ_BAAAJV010000014.1"/>
</dbReference>
<protein>
    <recommendedName>
        <fullName evidence="3">SRPBCC domain-containing protein</fullName>
    </recommendedName>
</protein>
<evidence type="ECO:0008006" key="3">
    <source>
        <dbReference type="Google" id="ProtNLM"/>
    </source>
</evidence>
<gene>
    <name evidence="1" type="ORF">JOF44_002232</name>
</gene>
<proteinExistence type="predicted"/>
<name>A0ABS4YKK2_9MICO</name>
<keyword evidence="2" id="KW-1185">Reference proteome</keyword>